<feature type="transmembrane region" description="Helical" evidence="8">
    <location>
        <begin position="116"/>
        <end position="137"/>
    </location>
</feature>
<keyword evidence="7 8" id="KW-0472">Membrane</keyword>
<evidence type="ECO:0000313" key="10">
    <source>
        <dbReference type="EMBL" id="GHB97229.1"/>
    </source>
</evidence>
<evidence type="ECO:0000256" key="8">
    <source>
        <dbReference type="SAM" id="Phobius"/>
    </source>
</evidence>
<keyword evidence="5 8" id="KW-0812">Transmembrane</keyword>
<evidence type="ECO:0000313" key="11">
    <source>
        <dbReference type="Proteomes" id="UP000642829"/>
    </source>
</evidence>
<keyword evidence="6 8" id="KW-1133">Transmembrane helix</keyword>
<comment type="caution">
    <text evidence="10">The sequence shown here is derived from an EMBL/GenBank/DDBJ whole genome shotgun (WGS) entry which is preliminary data.</text>
</comment>
<name>A0A8J3DAH4_9BACT</name>
<gene>
    <name evidence="10" type="ORF">GCM10007047_11550</name>
</gene>
<evidence type="ECO:0000256" key="1">
    <source>
        <dbReference type="ARBA" id="ARBA00004651"/>
    </source>
</evidence>
<dbReference type="InterPro" id="IPR038731">
    <property type="entry name" value="RgtA/B/C-like"/>
</dbReference>
<reference evidence="10" key="1">
    <citation type="journal article" date="2014" name="Int. J. Syst. Evol. Microbiol.">
        <title>Complete genome sequence of Corynebacterium casei LMG S-19264T (=DSM 44701T), isolated from a smear-ripened cheese.</title>
        <authorList>
            <consortium name="US DOE Joint Genome Institute (JGI-PGF)"/>
            <person name="Walter F."/>
            <person name="Albersmeier A."/>
            <person name="Kalinowski J."/>
            <person name="Ruckert C."/>
        </authorList>
    </citation>
    <scope>NUCLEOTIDE SEQUENCE</scope>
    <source>
        <strain evidence="10">KCTC 12870</strain>
    </source>
</reference>
<dbReference type="GO" id="GO:0005886">
    <property type="term" value="C:plasma membrane"/>
    <property type="evidence" value="ECO:0007669"/>
    <property type="project" value="UniProtKB-SubCell"/>
</dbReference>
<evidence type="ECO:0000259" key="9">
    <source>
        <dbReference type="Pfam" id="PF13231"/>
    </source>
</evidence>
<comment type="subcellular location">
    <subcellularLocation>
        <location evidence="1">Cell membrane</location>
        <topology evidence="1">Multi-pass membrane protein</topology>
    </subcellularLocation>
</comment>
<protein>
    <recommendedName>
        <fullName evidence="9">Glycosyltransferase RgtA/B/C/D-like domain-containing protein</fullName>
    </recommendedName>
</protein>
<keyword evidence="3" id="KW-0328">Glycosyltransferase</keyword>
<feature type="transmembrane region" description="Helical" evidence="8">
    <location>
        <begin position="350"/>
        <end position="379"/>
    </location>
</feature>
<feature type="transmembrane region" description="Helical" evidence="8">
    <location>
        <begin position="447"/>
        <end position="470"/>
    </location>
</feature>
<feature type="transmembrane region" description="Helical" evidence="8">
    <location>
        <begin position="20"/>
        <end position="38"/>
    </location>
</feature>
<keyword evidence="2" id="KW-1003">Cell membrane</keyword>
<dbReference type="Pfam" id="PF13231">
    <property type="entry name" value="PMT_2"/>
    <property type="match status" value="1"/>
</dbReference>
<feature type="transmembrane region" description="Helical" evidence="8">
    <location>
        <begin position="144"/>
        <end position="163"/>
    </location>
</feature>
<feature type="transmembrane region" description="Helical" evidence="8">
    <location>
        <begin position="399"/>
        <end position="417"/>
    </location>
</feature>
<feature type="transmembrane region" description="Helical" evidence="8">
    <location>
        <begin position="194"/>
        <end position="210"/>
    </location>
</feature>
<feature type="transmembrane region" description="Helical" evidence="8">
    <location>
        <begin position="169"/>
        <end position="187"/>
    </location>
</feature>
<evidence type="ECO:0000256" key="7">
    <source>
        <dbReference type="ARBA" id="ARBA00023136"/>
    </source>
</evidence>
<accession>A0A8J3DAH4</accession>
<dbReference type="RefSeq" id="WP_189512830.1">
    <property type="nucleotide sequence ID" value="NZ_BMXG01000005.1"/>
</dbReference>
<evidence type="ECO:0000256" key="6">
    <source>
        <dbReference type="ARBA" id="ARBA00022989"/>
    </source>
</evidence>
<dbReference type="PANTHER" id="PTHR33908">
    <property type="entry name" value="MANNOSYLTRANSFERASE YKCB-RELATED"/>
    <property type="match status" value="1"/>
</dbReference>
<dbReference type="EMBL" id="BMXG01000005">
    <property type="protein sequence ID" value="GHB97229.1"/>
    <property type="molecule type" value="Genomic_DNA"/>
</dbReference>
<feature type="transmembrane region" description="Helical" evidence="8">
    <location>
        <begin position="216"/>
        <end position="233"/>
    </location>
</feature>
<dbReference type="GO" id="GO:0009103">
    <property type="term" value="P:lipopolysaccharide biosynthetic process"/>
    <property type="evidence" value="ECO:0007669"/>
    <property type="project" value="UniProtKB-ARBA"/>
</dbReference>
<keyword evidence="11" id="KW-1185">Reference proteome</keyword>
<feature type="domain" description="Glycosyltransferase RgtA/B/C/D-like" evidence="9">
    <location>
        <begin position="105"/>
        <end position="229"/>
    </location>
</feature>
<evidence type="ECO:0000256" key="4">
    <source>
        <dbReference type="ARBA" id="ARBA00022679"/>
    </source>
</evidence>
<dbReference type="AlphaFoldDB" id="A0A8J3DAH4"/>
<dbReference type="Proteomes" id="UP000642829">
    <property type="component" value="Unassembled WGS sequence"/>
</dbReference>
<dbReference type="InterPro" id="IPR050297">
    <property type="entry name" value="LipidA_mod_glycosyltrf_83"/>
</dbReference>
<organism evidence="10 11">
    <name type="scientific">Cerasicoccus arenae</name>
    <dbReference type="NCBI Taxonomy" id="424488"/>
    <lineage>
        <taxon>Bacteria</taxon>
        <taxon>Pseudomonadati</taxon>
        <taxon>Verrucomicrobiota</taxon>
        <taxon>Opitutia</taxon>
        <taxon>Puniceicoccales</taxon>
        <taxon>Cerasicoccaceae</taxon>
        <taxon>Cerasicoccus</taxon>
    </lineage>
</organism>
<evidence type="ECO:0000256" key="3">
    <source>
        <dbReference type="ARBA" id="ARBA00022676"/>
    </source>
</evidence>
<dbReference type="GO" id="GO:0016763">
    <property type="term" value="F:pentosyltransferase activity"/>
    <property type="evidence" value="ECO:0007669"/>
    <property type="project" value="TreeGrafter"/>
</dbReference>
<feature type="transmembrane region" description="Helical" evidence="8">
    <location>
        <begin position="423"/>
        <end position="440"/>
    </location>
</feature>
<feature type="transmembrane region" description="Helical" evidence="8">
    <location>
        <begin position="254"/>
        <end position="276"/>
    </location>
</feature>
<sequence>MSESRQPARLVEPMRLLRALLVVGLLGVFGLCALYSAVNKAPTFDEGIHLTAGYSYWQSNDYRLQPENGNFPQRIAAIPLLFQPINQFTHDHTFWKTGNVWDLEWIFFYVIGNDPYWMLFTARAMMVVAAMLIGLLVFFYARRLWGYGGGALALTLYCFNPDFLAHGRLVTSDVLGAGAFLGAIWALSWLLKRISWLSIGLTGVAFGLLAVSKYYAVLMVPMVLLLVAAQLYYTKETPLLLRGERVLQGWTSRLGAMIGALVATGLIAWIVLWSFYGFRYTAFNDDLHYGQFFESWEKLQPDNELIGAGIDLAREYHLLPESYVYGFAHVIKHSESRDAFLAGQYSSTGWWYFFLVSFLVKSPTALLAILLLLLVILLLDKNKRRWLRRSKTLPGWVPLIVMALVYGGVALTTTLNIGHRHILPIYIVLFVLLGGLWRVARTRGAPTMALLLVLIAGYCVESISAFPHYLTFFNRLVGGPENGHVLLVDSSLDWGQDLYLLDDWLKENNSGADRDTVTLSYFGWSSVTYLQMDARYWESRGLFNRESYDVTRLEPGLFAISATMLQGVYDPIYSNWDQKYESSYLFLISEMSRLIKASPNLQSALAFVNREGPKKWYNKMRNFEHYRAWRLRLHLLTREPEVVLGNTIFIFRLTEDDVKEMLIMPEIGFPDDFPTRKLFDQCRFLAEQLEKNASPNQ</sequence>
<proteinExistence type="predicted"/>
<dbReference type="PANTHER" id="PTHR33908:SF11">
    <property type="entry name" value="MEMBRANE PROTEIN"/>
    <property type="match status" value="1"/>
</dbReference>
<evidence type="ECO:0000256" key="2">
    <source>
        <dbReference type="ARBA" id="ARBA00022475"/>
    </source>
</evidence>
<reference evidence="10" key="2">
    <citation type="submission" date="2020-09" db="EMBL/GenBank/DDBJ databases">
        <authorList>
            <person name="Sun Q."/>
            <person name="Kim S."/>
        </authorList>
    </citation>
    <scope>NUCLEOTIDE SEQUENCE</scope>
    <source>
        <strain evidence="10">KCTC 12870</strain>
    </source>
</reference>
<keyword evidence="4" id="KW-0808">Transferase</keyword>
<evidence type="ECO:0000256" key="5">
    <source>
        <dbReference type="ARBA" id="ARBA00022692"/>
    </source>
</evidence>